<sequence>MNQARTQYIRSRLTDLHHHHHQSSSLMTHSQLSKLSIVDIGCGGGLASESLARSGAHVTGVDAAAENIAVARIHAMRDPALSGGQLTYRQATAEQLVGEQKQFDAVVSLEVIEHVRDPVFFVKLLVDLAKPGAPIFISTMNRTLVSLVVDVVVPEYVLGVVPKGTHEHAKFVPPAELEQMLSAVGAQTLDVAGLVMNPLSNSCQVVPRHWGLLRDAGVQANYILMARKRM</sequence>
<dbReference type="Proteomes" id="UP001150603">
    <property type="component" value="Unassembled WGS sequence"/>
</dbReference>
<proteinExistence type="predicted"/>
<reference evidence="1" key="1">
    <citation type="submission" date="2022-07" db="EMBL/GenBank/DDBJ databases">
        <title>Phylogenomic reconstructions and comparative analyses of Kickxellomycotina fungi.</title>
        <authorList>
            <person name="Reynolds N.K."/>
            <person name="Stajich J.E."/>
            <person name="Barry K."/>
            <person name="Grigoriev I.V."/>
            <person name="Crous P."/>
            <person name="Smith M.E."/>
        </authorList>
    </citation>
    <scope>NUCLEOTIDE SEQUENCE</scope>
    <source>
        <strain evidence="1">NRRL 5244</strain>
    </source>
</reference>
<keyword evidence="2" id="KW-1185">Reference proteome</keyword>
<organism evidence="1 2">
    <name type="scientific">Linderina macrospora</name>
    <dbReference type="NCBI Taxonomy" id="4868"/>
    <lineage>
        <taxon>Eukaryota</taxon>
        <taxon>Fungi</taxon>
        <taxon>Fungi incertae sedis</taxon>
        <taxon>Zoopagomycota</taxon>
        <taxon>Kickxellomycotina</taxon>
        <taxon>Kickxellomycetes</taxon>
        <taxon>Kickxellales</taxon>
        <taxon>Kickxellaceae</taxon>
        <taxon>Linderina</taxon>
    </lineage>
</organism>
<accession>A0ACC1JBI9</accession>
<keyword evidence="1" id="KW-0808">Transferase</keyword>
<keyword evidence="1" id="KW-0489">Methyltransferase</keyword>
<gene>
    <name evidence="1" type="primary">COQ3</name>
    <name evidence="1" type="ORF">FBU59_002322</name>
</gene>
<evidence type="ECO:0000313" key="2">
    <source>
        <dbReference type="Proteomes" id="UP001150603"/>
    </source>
</evidence>
<comment type="caution">
    <text evidence="1">The sequence shown here is derived from an EMBL/GenBank/DDBJ whole genome shotgun (WGS) entry which is preliminary data.</text>
</comment>
<protein>
    <submittedName>
        <fullName evidence="1">Hexaprenyldihydroxybenzoate methyltransferase, mitochondrial</fullName>
    </submittedName>
</protein>
<evidence type="ECO:0000313" key="1">
    <source>
        <dbReference type="EMBL" id="KAJ1945391.1"/>
    </source>
</evidence>
<name>A0ACC1JBI9_9FUNG</name>
<dbReference type="EMBL" id="JANBPW010001248">
    <property type="protein sequence ID" value="KAJ1945391.1"/>
    <property type="molecule type" value="Genomic_DNA"/>
</dbReference>